<keyword evidence="7 11" id="KW-1133">Transmembrane helix</keyword>
<dbReference type="Pfam" id="PF10510">
    <property type="entry name" value="PIG-S"/>
    <property type="match status" value="1"/>
</dbReference>
<evidence type="ECO:0000313" key="13">
    <source>
        <dbReference type="Proteomes" id="UP001355207"/>
    </source>
</evidence>
<name>A0AAX4K2U2_9TREE</name>
<keyword evidence="5 11" id="KW-0812">Transmembrane</keyword>
<reference evidence="12 13" key="1">
    <citation type="submission" date="2024-01" db="EMBL/GenBank/DDBJ databases">
        <title>Comparative genomics of Cryptococcus and Kwoniella reveals pathogenesis evolution and contrasting modes of karyotype evolution via chromosome fusion or intercentromeric recombination.</title>
        <authorList>
            <person name="Coelho M.A."/>
            <person name="David-Palma M."/>
            <person name="Shea T."/>
            <person name="Bowers K."/>
            <person name="McGinley-Smith S."/>
            <person name="Mohammad A.W."/>
            <person name="Gnirke A."/>
            <person name="Yurkov A.M."/>
            <person name="Nowrousian M."/>
            <person name="Sun S."/>
            <person name="Cuomo C.A."/>
            <person name="Heitman J."/>
        </authorList>
    </citation>
    <scope>NUCLEOTIDE SEQUENCE [LARGE SCALE GENOMIC DNA]</scope>
    <source>
        <strain evidence="12 13">CBS 6074</strain>
    </source>
</reference>
<evidence type="ECO:0000256" key="2">
    <source>
        <dbReference type="ARBA" id="ARBA00004687"/>
    </source>
</evidence>
<comment type="similarity">
    <text evidence="3">Belongs to the PIGS family.</text>
</comment>
<accession>A0AAX4K2U2</accession>
<dbReference type="RefSeq" id="XP_066077903.1">
    <property type="nucleotide sequence ID" value="XM_066221806.1"/>
</dbReference>
<evidence type="ECO:0000256" key="10">
    <source>
        <dbReference type="SAM" id="MobiDB-lite"/>
    </source>
</evidence>
<comment type="pathway">
    <text evidence="2">Glycolipid biosynthesis; glycosylphosphatidylinositol-anchor biosynthesis.</text>
</comment>
<evidence type="ECO:0000256" key="11">
    <source>
        <dbReference type="SAM" id="Phobius"/>
    </source>
</evidence>
<evidence type="ECO:0000256" key="5">
    <source>
        <dbReference type="ARBA" id="ARBA00022692"/>
    </source>
</evidence>
<dbReference type="AlphaFoldDB" id="A0AAX4K2U2"/>
<proteinExistence type="inferred from homology"/>
<evidence type="ECO:0000256" key="3">
    <source>
        <dbReference type="ARBA" id="ARBA00005316"/>
    </source>
</evidence>
<protein>
    <recommendedName>
        <fullName evidence="14">Phosphatidylinositol glycan, class S</fullName>
    </recommendedName>
</protein>
<sequence>MGSAQPNHVDHFIVKDQTEAGPSSITPIKAKYRLTPAEVTSKINPTNKRRLSILFSFPLLFILAIPFWWYTTSIERLPLPVSRIEALSNLTVPTYRGRILFTADKDAFPTPPPGRATFETIEILKALGKIVEEGVDGIYERQRPKKNRNWDLIYEDQVDQDHPKPFRVHLRRYEYANTSFPLEPYVQPAETGLMTSGIEEGTLVIPVHPDQIGDRFLKQHYKIALINSILSLYPADPPTIPLRALKYSPNITLSFVLLNEDSSEGSYVRSWDIDTAVQDHFLPQLQPLKDIFNFTIESQILYHAPLTFDPKPTESHTINAFDNDNPQIEAAINAAKEGDEDLEEVAKQLIQVENEQAWLVEEEDMKIFVNSEKWSLDSGSTNNPVLRFLLFIPKEKHRPMRLSTENSAQSFLLPQFGSVHLLNPPPLIPNDNLEGTNEYETYHLNSDNLCGTFHLFTQHLYSLLALPKLYDSTKINLPPSLSQLLKEKSEIWQGISEWQINQILLSRLKENQEESIKTLIGINKLIKKIKEMKIGDKVRNNVLNAVENLEQMSDDKSPLENFILSRDSVNLANQAFFDPSMMGLLYFPDEHKFAIYTPLFAPIAVPLLLGLLKEFIAWKRRKSQSKVKQASTEEIEDNKRETIEPNDKQPSDWKSNEGDTHIINGKDNEVLLEPSIQNEGRVLRSRI</sequence>
<dbReference type="GO" id="GO:0016255">
    <property type="term" value="P:attachment of GPI anchor to protein"/>
    <property type="evidence" value="ECO:0007669"/>
    <property type="project" value="InterPro"/>
</dbReference>
<dbReference type="PANTHER" id="PTHR21072:SF13">
    <property type="entry name" value="GPI TRANSAMIDASE COMPONENT PIG-S"/>
    <property type="match status" value="1"/>
</dbReference>
<feature type="transmembrane region" description="Helical" evidence="11">
    <location>
        <begin position="593"/>
        <end position="612"/>
    </location>
</feature>
<dbReference type="InterPro" id="IPR019540">
    <property type="entry name" value="PtdIno-glycan_biosynth_class_S"/>
</dbReference>
<dbReference type="GO" id="GO:0006506">
    <property type="term" value="P:GPI anchor biosynthetic process"/>
    <property type="evidence" value="ECO:0007669"/>
    <property type="project" value="UniProtKB-KW"/>
</dbReference>
<keyword evidence="4" id="KW-0337">GPI-anchor biosynthesis</keyword>
<keyword evidence="6" id="KW-0256">Endoplasmic reticulum</keyword>
<dbReference type="Proteomes" id="UP001355207">
    <property type="component" value="Chromosome 8"/>
</dbReference>
<evidence type="ECO:0000256" key="6">
    <source>
        <dbReference type="ARBA" id="ARBA00022824"/>
    </source>
</evidence>
<evidence type="ECO:0000256" key="4">
    <source>
        <dbReference type="ARBA" id="ARBA00022502"/>
    </source>
</evidence>
<dbReference type="EMBL" id="CP144105">
    <property type="protein sequence ID" value="WWC91140.1"/>
    <property type="molecule type" value="Genomic_DNA"/>
</dbReference>
<dbReference type="GeneID" id="91096751"/>
<keyword evidence="13" id="KW-1185">Reference proteome</keyword>
<evidence type="ECO:0000256" key="9">
    <source>
        <dbReference type="ARBA" id="ARBA00023180"/>
    </source>
</evidence>
<evidence type="ECO:0008006" key="14">
    <source>
        <dbReference type="Google" id="ProtNLM"/>
    </source>
</evidence>
<evidence type="ECO:0000256" key="8">
    <source>
        <dbReference type="ARBA" id="ARBA00023136"/>
    </source>
</evidence>
<keyword evidence="9" id="KW-0325">Glycoprotein</keyword>
<gene>
    <name evidence="12" type="ORF">L201_006081</name>
</gene>
<dbReference type="PANTHER" id="PTHR21072">
    <property type="entry name" value="GPI TRANSAMIDASE COMPONENT PIG-S"/>
    <property type="match status" value="1"/>
</dbReference>
<evidence type="ECO:0000313" key="12">
    <source>
        <dbReference type="EMBL" id="WWC91140.1"/>
    </source>
</evidence>
<feature type="region of interest" description="Disordered" evidence="10">
    <location>
        <begin position="627"/>
        <end position="668"/>
    </location>
</feature>
<evidence type="ECO:0000256" key="7">
    <source>
        <dbReference type="ARBA" id="ARBA00022989"/>
    </source>
</evidence>
<feature type="transmembrane region" description="Helical" evidence="11">
    <location>
        <begin position="51"/>
        <end position="70"/>
    </location>
</feature>
<keyword evidence="8 11" id="KW-0472">Membrane</keyword>
<organism evidence="12 13">
    <name type="scientific">Kwoniella dendrophila CBS 6074</name>
    <dbReference type="NCBI Taxonomy" id="1295534"/>
    <lineage>
        <taxon>Eukaryota</taxon>
        <taxon>Fungi</taxon>
        <taxon>Dikarya</taxon>
        <taxon>Basidiomycota</taxon>
        <taxon>Agaricomycotina</taxon>
        <taxon>Tremellomycetes</taxon>
        <taxon>Tremellales</taxon>
        <taxon>Cryptococcaceae</taxon>
        <taxon>Kwoniella</taxon>
    </lineage>
</organism>
<dbReference type="GO" id="GO:0042765">
    <property type="term" value="C:GPI-anchor transamidase complex"/>
    <property type="evidence" value="ECO:0007669"/>
    <property type="project" value="InterPro"/>
</dbReference>
<feature type="compositionally biased region" description="Basic and acidic residues" evidence="10">
    <location>
        <begin position="637"/>
        <end position="668"/>
    </location>
</feature>
<comment type="subcellular location">
    <subcellularLocation>
        <location evidence="1">Endoplasmic reticulum membrane</location>
        <topology evidence="1">Multi-pass membrane protein</topology>
    </subcellularLocation>
</comment>
<evidence type="ECO:0000256" key="1">
    <source>
        <dbReference type="ARBA" id="ARBA00004477"/>
    </source>
</evidence>